<evidence type="ECO:0000313" key="2">
    <source>
        <dbReference type="EMBL" id="CAB0032086.1"/>
    </source>
</evidence>
<evidence type="ECO:0000313" key="3">
    <source>
        <dbReference type="Proteomes" id="UP000479190"/>
    </source>
</evidence>
<evidence type="ECO:0000256" key="1">
    <source>
        <dbReference type="SAM" id="MobiDB-lite"/>
    </source>
</evidence>
<keyword evidence="3" id="KW-1185">Reference proteome</keyword>
<dbReference type="AlphaFoldDB" id="A0A6H5I214"/>
<dbReference type="EMBL" id="CADCXV010000664">
    <property type="protein sequence ID" value="CAB0032086.1"/>
    <property type="molecule type" value="Genomic_DNA"/>
</dbReference>
<proteinExistence type="predicted"/>
<feature type="region of interest" description="Disordered" evidence="1">
    <location>
        <begin position="1"/>
        <end position="20"/>
    </location>
</feature>
<sequence>MPAMCDHAADGSGKGDTTIDDGIVQDRRFTKLKEDESLNPYRRISLCDGWGMYGKTTTTQK</sequence>
<protein>
    <submittedName>
        <fullName evidence="2">Uncharacterized protein</fullName>
    </submittedName>
</protein>
<gene>
    <name evidence="2" type="ORF">TBRA_LOCUS4035</name>
</gene>
<dbReference type="Proteomes" id="UP000479190">
    <property type="component" value="Unassembled WGS sequence"/>
</dbReference>
<reference evidence="2 3" key="1">
    <citation type="submission" date="2020-02" db="EMBL/GenBank/DDBJ databases">
        <authorList>
            <person name="Ferguson B K."/>
        </authorList>
    </citation>
    <scope>NUCLEOTIDE SEQUENCE [LARGE SCALE GENOMIC DNA]</scope>
</reference>
<accession>A0A6H5I214</accession>
<organism evidence="2 3">
    <name type="scientific">Trichogramma brassicae</name>
    <dbReference type="NCBI Taxonomy" id="86971"/>
    <lineage>
        <taxon>Eukaryota</taxon>
        <taxon>Metazoa</taxon>
        <taxon>Ecdysozoa</taxon>
        <taxon>Arthropoda</taxon>
        <taxon>Hexapoda</taxon>
        <taxon>Insecta</taxon>
        <taxon>Pterygota</taxon>
        <taxon>Neoptera</taxon>
        <taxon>Endopterygota</taxon>
        <taxon>Hymenoptera</taxon>
        <taxon>Apocrita</taxon>
        <taxon>Proctotrupomorpha</taxon>
        <taxon>Chalcidoidea</taxon>
        <taxon>Trichogrammatidae</taxon>
        <taxon>Trichogramma</taxon>
    </lineage>
</organism>
<name>A0A6H5I214_9HYME</name>